<feature type="chain" id="PRO_5037064672" evidence="1">
    <location>
        <begin position="32"/>
        <end position="228"/>
    </location>
</feature>
<protein>
    <submittedName>
        <fullName evidence="2">Uncharacterized protein</fullName>
    </submittedName>
</protein>
<proteinExistence type="predicted"/>
<dbReference type="RefSeq" id="WP_188359243.1">
    <property type="nucleotide sequence ID" value="NZ_BMDC01000001.1"/>
</dbReference>
<evidence type="ECO:0000256" key="1">
    <source>
        <dbReference type="SAM" id="SignalP"/>
    </source>
</evidence>
<feature type="signal peptide" evidence="1">
    <location>
        <begin position="1"/>
        <end position="31"/>
    </location>
</feature>
<name>A0A917MSF4_9MICC</name>
<dbReference type="EMBL" id="BMDC01000001">
    <property type="protein sequence ID" value="GGH61445.1"/>
    <property type="molecule type" value="Genomic_DNA"/>
</dbReference>
<dbReference type="AlphaFoldDB" id="A0A917MSF4"/>
<dbReference type="InterPro" id="IPR006311">
    <property type="entry name" value="TAT_signal"/>
</dbReference>
<dbReference type="Proteomes" id="UP000600171">
    <property type="component" value="Unassembled WGS sequence"/>
</dbReference>
<reference evidence="2 3" key="1">
    <citation type="journal article" date="2014" name="Int. J. Syst. Evol. Microbiol.">
        <title>Complete genome sequence of Corynebacterium casei LMG S-19264T (=DSM 44701T), isolated from a smear-ripened cheese.</title>
        <authorList>
            <consortium name="US DOE Joint Genome Institute (JGI-PGF)"/>
            <person name="Walter F."/>
            <person name="Albersmeier A."/>
            <person name="Kalinowski J."/>
            <person name="Ruckert C."/>
        </authorList>
    </citation>
    <scope>NUCLEOTIDE SEQUENCE [LARGE SCALE GENOMIC DNA]</scope>
    <source>
        <strain evidence="2 3">CCM 8669</strain>
    </source>
</reference>
<dbReference type="PROSITE" id="PS51318">
    <property type="entry name" value="TAT"/>
    <property type="match status" value="1"/>
</dbReference>
<keyword evidence="3" id="KW-1185">Reference proteome</keyword>
<evidence type="ECO:0000313" key="3">
    <source>
        <dbReference type="Proteomes" id="UP000600171"/>
    </source>
</evidence>
<sequence>MTTHVTRRTLAKSAAWSAPLILATAAIPAYAASQVGPYRAEPSDLVDLTRNEAGDQVTNTVSINNVTGEGANVPGFTVYVPDEEQGTDLTVTREFLYYILTPKELKITDFEITSSSPWNYEGPRDIATFEINGGTIIDSSDYDIHLFAFTGDNVLPIMLASERASWPGSTFQATGESTTDANIEGPLYYLPRLLGSVRNPRWLQRHRQPRCGRRVRRLASREKAGAPC</sequence>
<gene>
    <name evidence="2" type="ORF">GCM10007359_10630</name>
</gene>
<keyword evidence="1" id="KW-0732">Signal</keyword>
<comment type="caution">
    <text evidence="2">The sequence shown here is derived from an EMBL/GenBank/DDBJ whole genome shotgun (WGS) entry which is preliminary data.</text>
</comment>
<organism evidence="2 3">
    <name type="scientific">Rothia aerolata</name>
    <dbReference type="NCBI Taxonomy" id="1812262"/>
    <lineage>
        <taxon>Bacteria</taxon>
        <taxon>Bacillati</taxon>
        <taxon>Actinomycetota</taxon>
        <taxon>Actinomycetes</taxon>
        <taxon>Micrococcales</taxon>
        <taxon>Micrococcaceae</taxon>
        <taxon>Rothia</taxon>
    </lineage>
</organism>
<accession>A0A917MSF4</accession>
<evidence type="ECO:0000313" key="2">
    <source>
        <dbReference type="EMBL" id="GGH61445.1"/>
    </source>
</evidence>